<dbReference type="PANTHER" id="PTHR43122">
    <property type="entry name" value="FERREDOXIN SUBUNIT OF PYRUVATE:FLAVODOXIN OXIDOREDUCTASE-RELATED"/>
    <property type="match status" value="1"/>
</dbReference>
<dbReference type="SUPFAM" id="SSF54862">
    <property type="entry name" value="4Fe-4S ferredoxins"/>
    <property type="match status" value="1"/>
</dbReference>
<dbReference type="InterPro" id="IPR017900">
    <property type="entry name" value="4Fe4S_Fe_S_CS"/>
</dbReference>
<dbReference type="Proteomes" id="UP001208689">
    <property type="component" value="Chromosome"/>
</dbReference>
<evidence type="ECO:0000313" key="3">
    <source>
        <dbReference type="Proteomes" id="UP001208689"/>
    </source>
</evidence>
<accession>A0ABY6HVC3</accession>
<dbReference type="PROSITE" id="PS51379">
    <property type="entry name" value="4FE4S_FER_2"/>
    <property type="match status" value="2"/>
</dbReference>
<feature type="domain" description="4Fe-4S ferredoxin-type" evidence="1">
    <location>
        <begin position="223"/>
        <end position="250"/>
    </location>
</feature>
<proteinExistence type="predicted"/>
<dbReference type="InterPro" id="IPR047964">
    <property type="entry name" value="EFR1-like"/>
</dbReference>
<gene>
    <name evidence="2" type="ORF">NEF87_002694</name>
</gene>
<feature type="domain" description="4Fe-4S ferredoxin-type" evidence="1">
    <location>
        <begin position="193"/>
        <end position="222"/>
    </location>
</feature>
<reference evidence="2" key="1">
    <citation type="submission" date="2022-09" db="EMBL/GenBank/DDBJ databases">
        <title>Actin cytoskeleton and complex cell architecture in an #Asgard archaeon.</title>
        <authorList>
            <person name="Ponce Toledo R.I."/>
            <person name="Schleper C."/>
            <person name="Rodrigues Oliveira T."/>
            <person name="Wollweber F."/>
            <person name="Xu J."/>
            <person name="Rittmann S."/>
            <person name="Klingl A."/>
            <person name="Pilhofer M."/>
        </authorList>
    </citation>
    <scope>NUCLEOTIDE SEQUENCE</scope>
    <source>
        <strain evidence="2">B-35</strain>
    </source>
</reference>
<dbReference type="PANTHER" id="PTHR43122:SF1">
    <property type="entry name" value="IRON-SULFUR-BINDING PROTEIN"/>
    <property type="match status" value="1"/>
</dbReference>
<organism evidence="2 3">
    <name type="scientific">Candidatus Lokiarchaeum ossiferum</name>
    <dbReference type="NCBI Taxonomy" id="2951803"/>
    <lineage>
        <taxon>Archaea</taxon>
        <taxon>Promethearchaeati</taxon>
        <taxon>Promethearchaeota</taxon>
        <taxon>Promethearchaeia</taxon>
        <taxon>Promethearchaeales</taxon>
        <taxon>Promethearchaeaceae</taxon>
        <taxon>Candidatus Lokiarchaeum</taxon>
    </lineage>
</organism>
<dbReference type="PROSITE" id="PS00198">
    <property type="entry name" value="4FE4S_FER_1"/>
    <property type="match status" value="2"/>
</dbReference>
<dbReference type="InterPro" id="IPR029039">
    <property type="entry name" value="Flavoprotein-like_sf"/>
</dbReference>
<dbReference type="SUPFAM" id="SSF52218">
    <property type="entry name" value="Flavoproteins"/>
    <property type="match status" value="1"/>
</dbReference>
<dbReference type="NCBIfam" id="NF038196">
    <property type="entry name" value="ferrodoxin_EFR1"/>
    <property type="match status" value="1"/>
</dbReference>
<dbReference type="Pfam" id="PF00037">
    <property type="entry name" value="Fer4"/>
    <property type="match status" value="2"/>
</dbReference>
<protein>
    <submittedName>
        <fullName evidence="2">Ferredoxin-type protein NapF</fullName>
    </submittedName>
</protein>
<dbReference type="Gene3D" id="3.30.70.20">
    <property type="match status" value="1"/>
</dbReference>
<dbReference type="EMBL" id="CP104013">
    <property type="protein sequence ID" value="UYP46409.1"/>
    <property type="molecule type" value="Genomic_DNA"/>
</dbReference>
<evidence type="ECO:0000259" key="1">
    <source>
        <dbReference type="PROSITE" id="PS51379"/>
    </source>
</evidence>
<sequence>MRGIIFYYSGSGNTKLACNYLVHKLNSKIDFELFNMAKYDTIPDLDNFKIIGFATFTNFWLPSHLVMQFVENIAEQSNKPAFILSTHGFTSGNTLKSLAKAIKKRGFRTIASFALHLPENYPPMIKRGQSYENSPNSQELTKFDAFISELKLILSTHPTMENFPAAKVRTNLITTILSKILRLSTETAKKDMGEKYVDLEKCTKCGICEKGCPYGAITLSPNPQFDEEKCFGCWFCYNHCPTTAISTKKICGPYQYAKPSNLLREKFRI</sequence>
<evidence type="ECO:0000313" key="2">
    <source>
        <dbReference type="EMBL" id="UYP46409.1"/>
    </source>
</evidence>
<name>A0ABY6HVC3_9ARCH</name>
<dbReference type="InterPro" id="IPR017896">
    <property type="entry name" value="4Fe4S_Fe-S-bd"/>
</dbReference>
<keyword evidence="3" id="KW-1185">Reference proteome</keyword>
<dbReference type="Gene3D" id="3.40.50.360">
    <property type="match status" value="1"/>
</dbReference>